<dbReference type="FunFam" id="2.10.25.10:FF:000038">
    <property type="entry name" value="Fibrillin 2"/>
    <property type="match status" value="1"/>
</dbReference>
<dbReference type="GO" id="GO:0005509">
    <property type="term" value="F:calcium ion binding"/>
    <property type="evidence" value="ECO:0007669"/>
    <property type="project" value="InterPro"/>
</dbReference>
<feature type="transmembrane region" description="Helical" evidence="13">
    <location>
        <begin position="460"/>
        <end position="482"/>
    </location>
</feature>
<keyword evidence="10" id="KW-0675">Receptor</keyword>
<dbReference type="AlphaFoldDB" id="A0A3B4E0I7"/>
<keyword evidence="7 13" id="KW-1133">Transmembrane helix</keyword>
<feature type="transmembrane region" description="Helical" evidence="13">
    <location>
        <begin position="350"/>
        <end position="370"/>
    </location>
</feature>
<accession>A0A3B4E0I7</accession>
<dbReference type="PROSITE" id="PS50026">
    <property type="entry name" value="EGF_3"/>
    <property type="match status" value="1"/>
</dbReference>
<dbReference type="InterPro" id="IPR057244">
    <property type="entry name" value="GAIN_B"/>
</dbReference>
<dbReference type="PRINTS" id="PR01128">
    <property type="entry name" value="EMR1HORMONER"/>
</dbReference>
<keyword evidence="5" id="KW-0732">Signal</keyword>
<feature type="transmembrane region" description="Helical" evidence="13">
    <location>
        <begin position="284"/>
        <end position="302"/>
    </location>
</feature>
<dbReference type="InterPro" id="IPR049883">
    <property type="entry name" value="NOTCH1_EGF-like"/>
</dbReference>
<dbReference type="GO" id="GO:0005886">
    <property type="term" value="C:plasma membrane"/>
    <property type="evidence" value="ECO:0007669"/>
    <property type="project" value="UniProtKB-SubCell"/>
</dbReference>
<proteinExistence type="predicted"/>
<feature type="domain" description="EGF-like" evidence="14">
    <location>
        <begin position="10"/>
        <end position="48"/>
    </location>
</feature>
<dbReference type="Ensembl" id="ENSPNAT00000016110.2">
    <property type="protein sequence ID" value="ENSPNAP00000029223.2"/>
    <property type="gene ID" value="ENSPNAG00000015250.2"/>
</dbReference>
<name>A0A3B4E0I7_PYGNA</name>
<keyword evidence="6" id="KW-0677">Repeat</keyword>
<dbReference type="Gene3D" id="2.60.220.50">
    <property type="match status" value="1"/>
</dbReference>
<keyword evidence="9" id="KW-1015">Disulfide bond</keyword>
<protein>
    <submittedName>
        <fullName evidence="17">Si:ch211-241f5.3</fullName>
    </submittedName>
</protein>
<keyword evidence="8 13" id="KW-0472">Membrane</keyword>
<evidence type="ECO:0000313" key="18">
    <source>
        <dbReference type="Proteomes" id="UP001501920"/>
    </source>
</evidence>
<dbReference type="SMART" id="SM00179">
    <property type="entry name" value="EGF_CA"/>
    <property type="match status" value="2"/>
</dbReference>
<dbReference type="PROSITE" id="PS00010">
    <property type="entry name" value="ASX_HYDROXYL"/>
    <property type="match status" value="1"/>
</dbReference>
<dbReference type="InterPro" id="IPR000152">
    <property type="entry name" value="EGF-type_Asp/Asn_hydroxyl_site"/>
</dbReference>
<reference evidence="17" key="3">
    <citation type="submission" date="2025-09" db="UniProtKB">
        <authorList>
            <consortium name="Ensembl"/>
        </authorList>
    </citation>
    <scope>IDENTIFICATION</scope>
</reference>
<evidence type="ECO:0000256" key="6">
    <source>
        <dbReference type="ARBA" id="ARBA00022737"/>
    </source>
</evidence>
<dbReference type="Proteomes" id="UP001501920">
    <property type="component" value="Chromosome 1"/>
</dbReference>
<evidence type="ECO:0000259" key="16">
    <source>
        <dbReference type="PROSITE" id="PS50261"/>
    </source>
</evidence>
<comment type="caution">
    <text evidence="12">Lacks conserved residue(s) required for the propagation of feature annotation.</text>
</comment>
<dbReference type="GO" id="GO:0030855">
    <property type="term" value="P:epithelial cell differentiation"/>
    <property type="evidence" value="ECO:0007669"/>
    <property type="project" value="UniProtKB-ARBA"/>
</dbReference>
<evidence type="ECO:0000256" key="4">
    <source>
        <dbReference type="ARBA" id="ARBA00022692"/>
    </source>
</evidence>
<dbReference type="InterPro" id="IPR046338">
    <property type="entry name" value="GAIN_dom_sf"/>
</dbReference>
<feature type="domain" description="G-protein coupled receptors family 2 profile 2" evidence="16">
    <location>
        <begin position="247"/>
        <end position="483"/>
    </location>
</feature>
<reference evidence="17 18" key="1">
    <citation type="submission" date="2020-10" db="EMBL/GenBank/DDBJ databases">
        <title>Pygocentrus nattereri (red-bellied piranha) genome, fPygNat1, primary haplotype.</title>
        <authorList>
            <person name="Myers G."/>
            <person name="Meyer A."/>
            <person name="Karagic N."/>
            <person name="Pippel M."/>
            <person name="Winkler S."/>
            <person name="Tracey A."/>
            <person name="Wood J."/>
            <person name="Formenti G."/>
            <person name="Howe K."/>
            <person name="Fedrigo O."/>
            <person name="Jarvis E.D."/>
        </authorList>
    </citation>
    <scope>NUCLEOTIDE SEQUENCE [LARGE SCALE GENOMIC DNA]</scope>
</reference>
<evidence type="ECO:0000313" key="17">
    <source>
        <dbReference type="Ensembl" id="ENSPNAP00000029223.2"/>
    </source>
</evidence>
<dbReference type="Pfam" id="PF07645">
    <property type="entry name" value="EGF_CA"/>
    <property type="match status" value="2"/>
</dbReference>
<dbReference type="SUPFAM" id="SSF57196">
    <property type="entry name" value="EGF/Laminin"/>
    <property type="match status" value="2"/>
</dbReference>
<dbReference type="PROSITE" id="PS50261">
    <property type="entry name" value="G_PROTEIN_RECEP_F2_4"/>
    <property type="match status" value="1"/>
</dbReference>
<evidence type="ECO:0000256" key="13">
    <source>
        <dbReference type="SAM" id="Phobius"/>
    </source>
</evidence>
<dbReference type="GeneTree" id="ENSGT00940000160578"/>
<dbReference type="InterPro" id="IPR000832">
    <property type="entry name" value="GPCR_2_secretin-like"/>
</dbReference>
<dbReference type="CDD" id="cd00054">
    <property type="entry name" value="EGF_CA"/>
    <property type="match status" value="2"/>
</dbReference>
<keyword evidence="4 13" id="KW-0812">Transmembrane</keyword>
<dbReference type="Pfam" id="PF00002">
    <property type="entry name" value="7tm_2"/>
    <property type="match status" value="1"/>
</dbReference>
<comment type="subcellular location">
    <subcellularLocation>
        <location evidence="1">Cell membrane</location>
        <topology evidence="1">Multi-pass membrane protein</topology>
    </subcellularLocation>
</comment>
<organism evidence="17 18">
    <name type="scientific">Pygocentrus nattereri</name>
    <name type="common">Red-bellied piranha</name>
    <dbReference type="NCBI Taxonomy" id="42514"/>
    <lineage>
        <taxon>Eukaryota</taxon>
        <taxon>Metazoa</taxon>
        <taxon>Chordata</taxon>
        <taxon>Craniata</taxon>
        <taxon>Vertebrata</taxon>
        <taxon>Euteleostomi</taxon>
        <taxon>Actinopterygii</taxon>
        <taxon>Neopterygii</taxon>
        <taxon>Teleostei</taxon>
        <taxon>Ostariophysi</taxon>
        <taxon>Characiformes</taxon>
        <taxon>Characoidei</taxon>
        <taxon>Pygocentrus</taxon>
    </lineage>
</organism>
<feature type="transmembrane region" description="Helical" evidence="13">
    <location>
        <begin position="249"/>
        <end position="272"/>
    </location>
</feature>
<dbReference type="PANTHER" id="PTHR12011">
    <property type="entry name" value="ADHESION G-PROTEIN COUPLED RECEPTOR"/>
    <property type="match status" value="1"/>
</dbReference>
<dbReference type="SMART" id="SM00181">
    <property type="entry name" value="EGF"/>
    <property type="match status" value="2"/>
</dbReference>
<evidence type="ECO:0000256" key="5">
    <source>
        <dbReference type="ARBA" id="ARBA00022729"/>
    </source>
</evidence>
<dbReference type="Gene3D" id="1.20.1070.10">
    <property type="entry name" value="Rhodopsin 7-helix transmembrane proteins"/>
    <property type="match status" value="1"/>
</dbReference>
<evidence type="ECO:0000256" key="2">
    <source>
        <dbReference type="ARBA" id="ARBA00022475"/>
    </source>
</evidence>
<feature type="transmembrane region" description="Helical" evidence="13">
    <location>
        <begin position="428"/>
        <end position="448"/>
    </location>
</feature>
<evidence type="ECO:0000256" key="8">
    <source>
        <dbReference type="ARBA" id="ARBA00023136"/>
    </source>
</evidence>
<feature type="transmembrane region" description="Helical" evidence="13">
    <location>
        <begin position="390"/>
        <end position="416"/>
    </location>
</feature>
<dbReference type="PRINTS" id="PR00249">
    <property type="entry name" value="GPCRSECRETIN"/>
</dbReference>
<evidence type="ECO:0000256" key="3">
    <source>
        <dbReference type="ARBA" id="ARBA00022536"/>
    </source>
</evidence>
<keyword evidence="11" id="KW-0325">Glycoprotein</keyword>
<evidence type="ECO:0000256" key="9">
    <source>
        <dbReference type="ARBA" id="ARBA00023157"/>
    </source>
</evidence>
<sequence length="499" mass="56258">MFLNQNQTFYEDECEYKEDYCGKNAVCYNTIGSYYCPCETGYQGISGKMTEICGPSSKCSNTPGSYFCTCKDGFVLSNGEKKFNASQGVTCDGKTRWYQTRFLKALDAILSAGPLNRNKKVTTVLETTENVLKLLGPLLSNISKSNDDTVFFDHIRKQENETLKINSKVVTAVVTNPNTTQLKKQIILTFSHLQQPSDGNQMYVFWDSFLDGGAWCTKGCTVVCSCTHLSSFAVLMTCHEMQEVFELQLVAWVGLSLSLICLLICILTFGFICSIQSTRTTIHLHLCINLFIANLVFLAGIRRMENKLGCAFVAGLLHVFFLVALCWMCLEGVQLFNMVVLVFNTMLRPLYLMLGGYGVPVLIVIISASINARGYGTKHHCWPNLKGGFTWMFFSPVCVIIGVNVFFFLITIWKLVQKISLLKQDLSKLFRTFTAIAQLCVLGTMWIFSCFQFERGSLVMSYLFTICLSLQRVLVFVMHCLLSKQVSPLISFRTTEPRW</sequence>
<dbReference type="InterPro" id="IPR001740">
    <property type="entry name" value="GPCR_2_EMR1-like_rcpt"/>
</dbReference>
<dbReference type="PROSITE" id="PS50221">
    <property type="entry name" value="GAIN_B"/>
    <property type="match status" value="1"/>
</dbReference>
<dbReference type="OMA" id="FRSHANQ"/>
<feature type="domain" description="GAIN-B" evidence="15">
    <location>
        <begin position="108"/>
        <end position="242"/>
    </location>
</feature>
<evidence type="ECO:0000256" key="12">
    <source>
        <dbReference type="PROSITE-ProRule" id="PRU00076"/>
    </source>
</evidence>
<feature type="transmembrane region" description="Helical" evidence="13">
    <location>
        <begin position="308"/>
        <end position="330"/>
    </location>
</feature>
<dbReference type="Gene3D" id="2.10.25.10">
    <property type="entry name" value="Laminin"/>
    <property type="match status" value="2"/>
</dbReference>
<reference evidence="17" key="2">
    <citation type="submission" date="2025-08" db="UniProtKB">
        <authorList>
            <consortium name="Ensembl"/>
        </authorList>
    </citation>
    <scope>IDENTIFICATION</scope>
</reference>
<dbReference type="InterPro" id="IPR000742">
    <property type="entry name" value="EGF"/>
</dbReference>
<keyword evidence="2" id="KW-1003">Cell membrane</keyword>
<evidence type="ECO:0000259" key="15">
    <source>
        <dbReference type="PROSITE" id="PS50221"/>
    </source>
</evidence>
<evidence type="ECO:0000256" key="10">
    <source>
        <dbReference type="ARBA" id="ARBA00023170"/>
    </source>
</evidence>
<evidence type="ECO:0000259" key="14">
    <source>
        <dbReference type="PROSITE" id="PS50026"/>
    </source>
</evidence>
<evidence type="ECO:0000256" key="7">
    <source>
        <dbReference type="ARBA" id="ARBA00022989"/>
    </source>
</evidence>
<dbReference type="GO" id="GO:0007166">
    <property type="term" value="P:cell surface receptor signaling pathway"/>
    <property type="evidence" value="ECO:0007669"/>
    <property type="project" value="InterPro"/>
</dbReference>
<keyword evidence="3 12" id="KW-0245">EGF-like domain</keyword>
<dbReference type="GO" id="GO:0004930">
    <property type="term" value="F:G protein-coupled receptor activity"/>
    <property type="evidence" value="ECO:0007669"/>
    <property type="project" value="InterPro"/>
</dbReference>
<evidence type="ECO:0000256" key="11">
    <source>
        <dbReference type="ARBA" id="ARBA00023180"/>
    </source>
</evidence>
<evidence type="ECO:0000256" key="1">
    <source>
        <dbReference type="ARBA" id="ARBA00004651"/>
    </source>
</evidence>
<dbReference type="GO" id="GO:0007189">
    <property type="term" value="P:adenylate cyclase-activating G protein-coupled receptor signaling pathway"/>
    <property type="evidence" value="ECO:0007669"/>
    <property type="project" value="TreeGrafter"/>
</dbReference>
<dbReference type="InterPro" id="IPR001881">
    <property type="entry name" value="EGF-like_Ca-bd_dom"/>
</dbReference>
<dbReference type="InterPro" id="IPR017981">
    <property type="entry name" value="GPCR_2-like_7TM"/>
</dbReference>
<dbReference type="PANTHER" id="PTHR12011:SF433">
    <property type="entry name" value="ADHESION G PROTEIN-COUPLED RECEPTOR E1-LIKE-RELATED"/>
    <property type="match status" value="1"/>
</dbReference>
<keyword evidence="18" id="KW-1185">Reference proteome</keyword>